<keyword evidence="3" id="KW-1185">Reference proteome</keyword>
<dbReference type="PATRIC" id="fig|1278076.4.peg.262"/>
<name>M2Y2B2_9NOCA</name>
<evidence type="ECO:0000313" key="3">
    <source>
        <dbReference type="Proteomes" id="UP000011731"/>
    </source>
</evidence>
<evidence type="ECO:0000256" key="1">
    <source>
        <dbReference type="SAM" id="MobiDB-lite"/>
    </source>
</evidence>
<organism evidence="2 3">
    <name type="scientific">Rhodococcus ruber BKS 20-38</name>
    <dbReference type="NCBI Taxonomy" id="1278076"/>
    <lineage>
        <taxon>Bacteria</taxon>
        <taxon>Bacillati</taxon>
        <taxon>Actinomycetota</taxon>
        <taxon>Actinomycetes</taxon>
        <taxon>Mycobacteriales</taxon>
        <taxon>Nocardiaceae</taxon>
        <taxon>Rhodococcus</taxon>
    </lineage>
</organism>
<reference evidence="2 3" key="1">
    <citation type="journal article" date="2013" name="Genome Announc.">
        <title>Draft Genome Sequence of Rhodococcus ruber Strain BKS 20-38.</title>
        <authorList>
            <person name="Bala M."/>
            <person name="Kumar S."/>
            <person name="Raghava G.P."/>
            <person name="Mayilraj S."/>
        </authorList>
    </citation>
    <scope>NUCLEOTIDE SEQUENCE [LARGE SCALE GENOMIC DNA]</scope>
    <source>
        <strain evidence="2 3">BKS 20-38</strain>
    </source>
</reference>
<accession>M2Y2B2</accession>
<dbReference type="EMBL" id="AOEX01000013">
    <property type="protein sequence ID" value="EME67226.1"/>
    <property type="molecule type" value="Genomic_DNA"/>
</dbReference>
<gene>
    <name evidence="2" type="ORF">G352_01267</name>
</gene>
<feature type="region of interest" description="Disordered" evidence="1">
    <location>
        <begin position="121"/>
        <end position="146"/>
    </location>
</feature>
<dbReference type="AlphaFoldDB" id="M2Y2B2"/>
<comment type="caution">
    <text evidence="2">The sequence shown here is derived from an EMBL/GenBank/DDBJ whole genome shotgun (WGS) entry which is preliminary data.</text>
</comment>
<proteinExistence type="predicted"/>
<sequence length="146" mass="14998">MVHLAVVRTRVLFPAAFGASVIGRLVPRAVGRPALGRTGVPVVPTAGRIGVFVIGRQRLCGTLAGIGTLVCGVGQRESSVVERGIDRSSMVDIDANPWAGKLAPDPLDHLAQLWSGNPAHGQDIGVGRAGGHGPPSAPDPAVEIRP</sequence>
<evidence type="ECO:0000313" key="2">
    <source>
        <dbReference type="EMBL" id="EME67226.1"/>
    </source>
</evidence>
<dbReference type="Proteomes" id="UP000011731">
    <property type="component" value="Unassembled WGS sequence"/>
</dbReference>
<protein>
    <submittedName>
        <fullName evidence="2">Uncharacterized protein</fullName>
    </submittedName>
</protein>